<dbReference type="Gene3D" id="3.20.20.70">
    <property type="entry name" value="Aldolase class I"/>
    <property type="match status" value="1"/>
</dbReference>
<evidence type="ECO:0000313" key="10">
    <source>
        <dbReference type="Proteomes" id="UP000284495"/>
    </source>
</evidence>
<dbReference type="EMBL" id="QROO01000019">
    <property type="protein sequence ID" value="RHL36172.1"/>
    <property type="molecule type" value="Genomic_DNA"/>
</dbReference>
<reference evidence="9 10" key="1">
    <citation type="submission" date="2018-08" db="EMBL/GenBank/DDBJ databases">
        <title>A genome reference for cultivated species of the human gut microbiota.</title>
        <authorList>
            <person name="Zou Y."/>
            <person name="Xue W."/>
            <person name="Luo G."/>
        </authorList>
    </citation>
    <scope>NUCLEOTIDE SEQUENCE [LARGE SCALE GENOMIC DNA]</scope>
    <source>
        <strain evidence="9 10">AF38-2</strain>
    </source>
</reference>
<evidence type="ECO:0000256" key="2">
    <source>
        <dbReference type="ARBA" id="ARBA00011245"/>
    </source>
</evidence>
<evidence type="ECO:0000256" key="3">
    <source>
        <dbReference type="ARBA" id="ARBA00022801"/>
    </source>
</evidence>
<dbReference type="PANTHER" id="PTHR35803:SF2">
    <property type="entry name" value="RETAINING ALPHA-GALACTOSIDASE"/>
    <property type="match status" value="1"/>
</dbReference>
<dbReference type="Gene3D" id="2.70.98.10">
    <property type="match status" value="1"/>
</dbReference>
<dbReference type="InterPro" id="IPR052720">
    <property type="entry name" value="Glycosyl_hydrolase_97"/>
</dbReference>
<feature type="domain" description="Glycosyl-hydrolase 97 catalytic" evidence="6">
    <location>
        <begin position="312"/>
        <end position="466"/>
    </location>
</feature>
<evidence type="ECO:0000313" key="9">
    <source>
        <dbReference type="EMBL" id="RHL36172.1"/>
    </source>
</evidence>
<comment type="subunit">
    <text evidence="2">Monomer.</text>
</comment>
<accession>A0A415KIT8</accession>
<feature type="domain" description="Glycosyl-hydrolase 97 C-terminal oligomerisation" evidence="8">
    <location>
        <begin position="566"/>
        <end position="661"/>
    </location>
</feature>
<proteinExistence type="predicted"/>
<name>A0A415KIT8_9BACE</name>
<dbReference type="InterPro" id="IPR029483">
    <property type="entry name" value="GH97_C"/>
</dbReference>
<evidence type="ECO:0000259" key="6">
    <source>
        <dbReference type="Pfam" id="PF10566"/>
    </source>
</evidence>
<keyword evidence="4" id="KW-0106">Calcium</keyword>
<dbReference type="InterPro" id="IPR017853">
    <property type="entry name" value="GH"/>
</dbReference>
<evidence type="ECO:0000256" key="4">
    <source>
        <dbReference type="ARBA" id="ARBA00022837"/>
    </source>
</evidence>
<keyword evidence="3 9" id="KW-0378">Hydrolase</keyword>
<protein>
    <submittedName>
        <fullName evidence="9">Glycoside hydrolase family 97 protein</fullName>
    </submittedName>
</protein>
<dbReference type="GO" id="GO:0016798">
    <property type="term" value="F:hydrolase activity, acting on glycosyl bonds"/>
    <property type="evidence" value="ECO:0007669"/>
    <property type="project" value="UniProtKB-KW"/>
</dbReference>
<evidence type="ECO:0000256" key="1">
    <source>
        <dbReference type="ARBA" id="ARBA00001913"/>
    </source>
</evidence>
<dbReference type="InterPro" id="IPR013785">
    <property type="entry name" value="Aldolase_TIM"/>
</dbReference>
<feature type="domain" description="Glycosyl-hydrolase 97 N-terminal" evidence="7">
    <location>
        <begin position="26"/>
        <end position="294"/>
    </location>
</feature>
<dbReference type="Pfam" id="PF14509">
    <property type="entry name" value="GH97_C"/>
    <property type="match status" value="1"/>
</dbReference>
<dbReference type="InterPro" id="IPR019563">
    <property type="entry name" value="GH97_catalytic"/>
</dbReference>
<dbReference type="PANTHER" id="PTHR35803">
    <property type="entry name" value="GLUCAN 1,4-ALPHA-GLUCOSIDASE SUSB-RELATED"/>
    <property type="match status" value="1"/>
</dbReference>
<evidence type="ECO:0000259" key="8">
    <source>
        <dbReference type="Pfam" id="PF14509"/>
    </source>
</evidence>
<keyword evidence="5" id="KW-0326">Glycosidase</keyword>
<dbReference type="SUPFAM" id="SSF51445">
    <property type="entry name" value="(Trans)glycosidases"/>
    <property type="match status" value="1"/>
</dbReference>
<dbReference type="RefSeq" id="WP_118219170.1">
    <property type="nucleotide sequence ID" value="NZ_JAQEAW010000014.1"/>
</dbReference>
<dbReference type="Proteomes" id="UP000284495">
    <property type="component" value="Unassembled WGS sequence"/>
</dbReference>
<dbReference type="AlphaFoldDB" id="A0A415KIT8"/>
<dbReference type="InterPro" id="IPR013780">
    <property type="entry name" value="Glyco_hydro_b"/>
</dbReference>
<gene>
    <name evidence="9" type="ORF">DW027_15170</name>
</gene>
<organism evidence="9 10">
    <name type="scientific">Bacteroides xylanisolvens</name>
    <dbReference type="NCBI Taxonomy" id="371601"/>
    <lineage>
        <taxon>Bacteria</taxon>
        <taxon>Pseudomonadati</taxon>
        <taxon>Bacteroidota</taxon>
        <taxon>Bacteroidia</taxon>
        <taxon>Bacteroidales</taxon>
        <taxon>Bacteroidaceae</taxon>
        <taxon>Bacteroides</taxon>
    </lineage>
</organism>
<dbReference type="Pfam" id="PF14508">
    <property type="entry name" value="GH97_N"/>
    <property type="match status" value="1"/>
</dbReference>
<dbReference type="Gene3D" id="2.60.40.1180">
    <property type="entry name" value="Golgi alpha-mannosidase II"/>
    <property type="match status" value="1"/>
</dbReference>
<dbReference type="InterPro" id="IPR029486">
    <property type="entry name" value="GH97_N"/>
</dbReference>
<dbReference type="Pfam" id="PF10566">
    <property type="entry name" value="Glyco_hydro_97"/>
    <property type="match status" value="1"/>
</dbReference>
<evidence type="ECO:0000256" key="5">
    <source>
        <dbReference type="ARBA" id="ARBA00023295"/>
    </source>
</evidence>
<dbReference type="GO" id="GO:0030246">
    <property type="term" value="F:carbohydrate binding"/>
    <property type="evidence" value="ECO:0007669"/>
    <property type="project" value="InterPro"/>
</dbReference>
<sequence length="665" mass="76811">MKRFVIFILCNTLLFVMLYAQNKFILTSPDKKLQTTIECGQQLKYNIVYENHLLLDFSPISVTTDKGCIWGHESRLLHHEMKTQKQIVPSPFYRSQEIEDYYNELILNFKGNYGIEFRAYNDGIAYRFVNHAQTSFNIISEQADFYFPLDGVVTVPYVRTGKDGDWDAQFFNSFENIYTTCNMSEMNKLRLAFLPIIVNIEKYKLCITESHLEDYPGLYLLNADGGTVLQSRFASYPKRIEADEAKQLQLIVKEREKYIAKIEKPRTFPWRIAIVATEDKALASNNLSYLLAAPSRLKDLDWIRPGKVAWEWWNDWNIGNVNFTTGVNNATYKAYIDFAASKNIEYVILDEGWAVNGKADLMQVVEEINLKELIDYATSQNVGIILWAGYHAFERDMENVCRHYAALGIKGFKVDFMDRDDQIITSFNYRAAAICAKYKLILDLHGTHKPAGLNRTYPNVLNFEGVHGLEQMKWSPTTVDQVKYDVTVPFIRQVSGPIDYTQGAMRNATKENYYPCNSEPMSQGTRCHQLALYVIFDSPLNMLCDSPSNYLKEAESTDFIVDIPTVWDETLVLDGKLGEYIVTARRKGDVWYVGGITDWNKREQTIDLSFLPDNEYNLECFMDGVNSHRRGTDYRKEMKELPSDKKMTFTMYPGGGFIMKITHKR</sequence>
<evidence type="ECO:0000259" key="7">
    <source>
        <dbReference type="Pfam" id="PF14508"/>
    </source>
</evidence>
<comment type="caution">
    <text evidence="9">The sequence shown here is derived from an EMBL/GenBank/DDBJ whole genome shotgun (WGS) entry which is preliminary data.</text>
</comment>
<dbReference type="InterPro" id="IPR014718">
    <property type="entry name" value="GH-type_carb-bd"/>
</dbReference>
<comment type="cofactor">
    <cofactor evidence="1">
        <name>Ca(2+)</name>
        <dbReference type="ChEBI" id="CHEBI:29108"/>
    </cofactor>
</comment>